<evidence type="ECO:0000256" key="1">
    <source>
        <dbReference type="ARBA" id="ARBA00023015"/>
    </source>
</evidence>
<dbReference type="EMBL" id="JACYWE010000003">
    <property type="protein sequence ID" value="MBD8506334.1"/>
    <property type="molecule type" value="Genomic_DNA"/>
</dbReference>
<name>A0A927JBN2_9ACTN</name>
<dbReference type="InterPro" id="IPR018062">
    <property type="entry name" value="HTH_AraC-typ_CS"/>
</dbReference>
<accession>A0A927JBN2</accession>
<dbReference type="InterPro" id="IPR029062">
    <property type="entry name" value="Class_I_gatase-like"/>
</dbReference>
<gene>
    <name evidence="5" type="ORF">HT102_07555</name>
</gene>
<dbReference type="AlphaFoldDB" id="A0A927JBN2"/>
<dbReference type="InterPro" id="IPR052158">
    <property type="entry name" value="INH-QAR"/>
</dbReference>
<proteinExistence type="predicted"/>
<evidence type="ECO:0000256" key="3">
    <source>
        <dbReference type="ARBA" id="ARBA00023163"/>
    </source>
</evidence>
<keyword evidence="1" id="KW-0805">Transcription regulation</keyword>
<keyword evidence="3" id="KW-0804">Transcription</keyword>
<dbReference type="PROSITE" id="PS00041">
    <property type="entry name" value="HTH_ARAC_FAMILY_1"/>
    <property type="match status" value="1"/>
</dbReference>
<evidence type="ECO:0000313" key="5">
    <source>
        <dbReference type="EMBL" id="MBD8506334.1"/>
    </source>
</evidence>
<dbReference type="CDD" id="cd03137">
    <property type="entry name" value="GATase1_AraC_1"/>
    <property type="match status" value="1"/>
</dbReference>
<comment type="caution">
    <text evidence="5">The sequence shown here is derived from an EMBL/GenBank/DDBJ whole genome shotgun (WGS) entry which is preliminary data.</text>
</comment>
<organism evidence="5 6">
    <name type="scientific">Lolliginicoccus lacisalsi</name>
    <dbReference type="NCBI Taxonomy" id="2742202"/>
    <lineage>
        <taxon>Bacteria</taxon>
        <taxon>Bacillati</taxon>
        <taxon>Actinomycetota</taxon>
        <taxon>Actinomycetes</taxon>
        <taxon>Mycobacteriales</taxon>
        <taxon>Hoyosellaceae</taxon>
        <taxon>Lolliginicoccus</taxon>
    </lineage>
</organism>
<dbReference type="GO" id="GO:0003700">
    <property type="term" value="F:DNA-binding transcription factor activity"/>
    <property type="evidence" value="ECO:0007669"/>
    <property type="project" value="InterPro"/>
</dbReference>
<dbReference type="RefSeq" id="WP_192038772.1">
    <property type="nucleotide sequence ID" value="NZ_JACYWE010000003.1"/>
</dbReference>
<feature type="domain" description="HTH araC/xylS-type" evidence="4">
    <location>
        <begin position="225"/>
        <end position="323"/>
    </location>
</feature>
<evidence type="ECO:0000313" key="6">
    <source>
        <dbReference type="Proteomes" id="UP000642993"/>
    </source>
</evidence>
<dbReference type="Gene3D" id="1.10.10.60">
    <property type="entry name" value="Homeodomain-like"/>
    <property type="match status" value="1"/>
</dbReference>
<dbReference type="Pfam" id="PF01965">
    <property type="entry name" value="DJ-1_PfpI"/>
    <property type="match status" value="1"/>
</dbReference>
<dbReference type="PROSITE" id="PS01124">
    <property type="entry name" value="HTH_ARAC_FAMILY_2"/>
    <property type="match status" value="1"/>
</dbReference>
<dbReference type="InterPro" id="IPR009057">
    <property type="entry name" value="Homeodomain-like_sf"/>
</dbReference>
<sequence>MVLRIAVLLPAQTETFELGVACEVFGVDRRDDGLPLYRLDLVAAEPGPVSTRYGYSIPAAHDLDVLDRAGLIIVNAGGNGLHPDGSTSVSEEPGGLGPALEALRRAARRGIPVASLCTGAFILGAAGLLDERRCTTHWRHAAELQRRFPRARVDPSVLYVEDPPVFTSAGTAASIDLCLHLVRQLDGPRVANGIARRMVVPPHREGGQAQFVNQPLPAGSGDSLSAVREWMRAHLAEDHSVAALAQRARLSPRTFARRFVDETGVPPHRWLTDQRVLAAQHLLESSTQPIERIASLVGFSSAASLRAHFLRLRQVTPLEYRRMFAAPRDAAHALVAPGPGG</sequence>
<dbReference type="SUPFAM" id="SSF52317">
    <property type="entry name" value="Class I glutamine amidotransferase-like"/>
    <property type="match status" value="1"/>
</dbReference>
<evidence type="ECO:0000259" key="4">
    <source>
        <dbReference type="PROSITE" id="PS01124"/>
    </source>
</evidence>
<dbReference type="Gene3D" id="3.40.50.880">
    <property type="match status" value="1"/>
</dbReference>
<dbReference type="InterPro" id="IPR018060">
    <property type="entry name" value="HTH_AraC"/>
</dbReference>
<dbReference type="Pfam" id="PF12833">
    <property type="entry name" value="HTH_18"/>
    <property type="match status" value="1"/>
</dbReference>
<dbReference type="Proteomes" id="UP000642993">
    <property type="component" value="Unassembled WGS sequence"/>
</dbReference>
<dbReference type="InterPro" id="IPR002818">
    <property type="entry name" value="DJ-1/PfpI"/>
</dbReference>
<keyword evidence="6" id="KW-1185">Reference proteome</keyword>
<protein>
    <submittedName>
        <fullName evidence="5">Helix-turn-helix domain-containing protein</fullName>
    </submittedName>
</protein>
<dbReference type="PANTHER" id="PTHR43130">
    <property type="entry name" value="ARAC-FAMILY TRANSCRIPTIONAL REGULATOR"/>
    <property type="match status" value="1"/>
</dbReference>
<reference evidence="5" key="1">
    <citation type="submission" date="2020-09" db="EMBL/GenBank/DDBJ databases">
        <title>Hoyosella lacisalsi sp. nov., a halotolerant actinobacterium isolated from soil of Lake Gudzhirganskoe.</title>
        <authorList>
            <person name="Yang Q."/>
            <person name="Guo P.Y."/>
            <person name="Liu S.W."/>
            <person name="Li F.N."/>
            <person name="Sun C.H."/>
        </authorList>
    </citation>
    <scope>NUCLEOTIDE SEQUENCE</scope>
    <source>
        <strain evidence="5">G463</strain>
    </source>
</reference>
<dbReference type="SMART" id="SM00342">
    <property type="entry name" value="HTH_ARAC"/>
    <property type="match status" value="1"/>
</dbReference>
<dbReference type="GO" id="GO:0043565">
    <property type="term" value="F:sequence-specific DNA binding"/>
    <property type="evidence" value="ECO:0007669"/>
    <property type="project" value="InterPro"/>
</dbReference>
<dbReference type="PANTHER" id="PTHR43130:SF3">
    <property type="entry name" value="HTH-TYPE TRANSCRIPTIONAL REGULATOR RV1931C"/>
    <property type="match status" value="1"/>
</dbReference>
<evidence type="ECO:0000256" key="2">
    <source>
        <dbReference type="ARBA" id="ARBA00023125"/>
    </source>
</evidence>
<keyword evidence="2" id="KW-0238">DNA-binding</keyword>
<dbReference type="SUPFAM" id="SSF46689">
    <property type="entry name" value="Homeodomain-like"/>
    <property type="match status" value="2"/>
</dbReference>